<reference evidence="1" key="1">
    <citation type="journal article" date="2014" name="Front. Microbiol.">
        <title>High frequency of phylogenetically diverse reductive dehalogenase-homologous genes in deep subseafloor sedimentary metagenomes.</title>
        <authorList>
            <person name="Kawai M."/>
            <person name="Futagami T."/>
            <person name="Toyoda A."/>
            <person name="Takaki Y."/>
            <person name="Nishi S."/>
            <person name="Hori S."/>
            <person name="Arai W."/>
            <person name="Tsubouchi T."/>
            <person name="Morono Y."/>
            <person name="Uchiyama I."/>
            <person name="Ito T."/>
            <person name="Fujiyama A."/>
            <person name="Inagaki F."/>
            <person name="Takami H."/>
        </authorList>
    </citation>
    <scope>NUCLEOTIDE SEQUENCE</scope>
    <source>
        <strain evidence="1">Expedition CK06-06</strain>
    </source>
</reference>
<protein>
    <submittedName>
        <fullName evidence="1">Uncharacterized protein</fullName>
    </submittedName>
</protein>
<proteinExistence type="predicted"/>
<name>X1TIA3_9ZZZZ</name>
<dbReference type="EMBL" id="BARW01029038">
    <property type="protein sequence ID" value="GAJ05043.1"/>
    <property type="molecule type" value="Genomic_DNA"/>
</dbReference>
<gene>
    <name evidence="1" type="ORF">S12H4_46744</name>
</gene>
<accession>X1TIA3</accession>
<sequence length="60" mass="6841">MHNVLLIDETDSRFTQAILRSHSANAPFGSLNKGYTVRGSARPHPNFAHYIRETSYIPKR</sequence>
<evidence type="ECO:0000313" key="1">
    <source>
        <dbReference type="EMBL" id="GAJ05043.1"/>
    </source>
</evidence>
<organism evidence="1">
    <name type="scientific">marine sediment metagenome</name>
    <dbReference type="NCBI Taxonomy" id="412755"/>
    <lineage>
        <taxon>unclassified sequences</taxon>
        <taxon>metagenomes</taxon>
        <taxon>ecological metagenomes</taxon>
    </lineage>
</organism>
<dbReference type="AlphaFoldDB" id="X1TIA3"/>
<comment type="caution">
    <text evidence="1">The sequence shown here is derived from an EMBL/GenBank/DDBJ whole genome shotgun (WGS) entry which is preliminary data.</text>
</comment>